<organism evidence="2">
    <name type="scientific">Arundo donax</name>
    <name type="common">Giant reed</name>
    <name type="synonym">Donax arundinaceus</name>
    <dbReference type="NCBI Taxonomy" id="35708"/>
    <lineage>
        <taxon>Eukaryota</taxon>
        <taxon>Viridiplantae</taxon>
        <taxon>Streptophyta</taxon>
        <taxon>Embryophyta</taxon>
        <taxon>Tracheophyta</taxon>
        <taxon>Spermatophyta</taxon>
        <taxon>Magnoliopsida</taxon>
        <taxon>Liliopsida</taxon>
        <taxon>Poales</taxon>
        <taxon>Poaceae</taxon>
        <taxon>PACMAD clade</taxon>
        <taxon>Arundinoideae</taxon>
        <taxon>Arundineae</taxon>
        <taxon>Arundo</taxon>
    </lineage>
</organism>
<feature type="compositionally biased region" description="Basic residues" evidence="1">
    <location>
        <begin position="15"/>
        <end position="33"/>
    </location>
</feature>
<sequence length="97" mass="10252">MPLPPRARSLPQRPGGRHPARARPPRRAPRPRRLPQQPHRQDPRGACQLPGALRARAHQSHSVVRGAAGVQRLRRGAAAGSAGHVGAGSSLGTEGQP</sequence>
<dbReference type="AlphaFoldDB" id="A0A0A9DK52"/>
<protein>
    <submittedName>
        <fullName evidence="2">Uncharacterized protein</fullName>
    </submittedName>
</protein>
<dbReference type="EMBL" id="GBRH01209724">
    <property type="protein sequence ID" value="JAD88171.1"/>
    <property type="molecule type" value="Transcribed_RNA"/>
</dbReference>
<accession>A0A0A9DK52</accession>
<evidence type="ECO:0000256" key="1">
    <source>
        <dbReference type="SAM" id="MobiDB-lite"/>
    </source>
</evidence>
<reference evidence="2" key="1">
    <citation type="submission" date="2014-09" db="EMBL/GenBank/DDBJ databases">
        <authorList>
            <person name="Magalhaes I.L.F."/>
            <person name="Oliveira U."/>
            <person name="Santos F.R."/>
            <person name="Vidigal T.H.D.A."/>
            <person name="Brescovit A.D."/>
            <person name="Santos A.J."/>
        </authorList>
    </citation>
    <scope>NUCLEOTIDE SEQUENCE</scope>
    <source>
        <tissue evidence="2">Shoot tissue taken approximately 20 cm above the soil surface</tissue>
    </source>
</reference>
<reference evidence="2" key="2">
    <citation type="journal article" date="2015" name="Data Brief">
        <title>Shoot transcriptome of the giant reed, Arundo donax.</title>
        <authorList>
            <person name="Barrero R.A."/>
            <person name="Guerrero F.D."/>
            <person name="Moolhuijzen P."/>
            <person name="Goolsby J.A."/>
            <person name="Tidwell J."/>
            <person name="Bellgard S.E."/>
            <person name="Bellgard M.I."/>
        </authorList>
    </citation>
    <scope>NUCLEOTIDE SEQUENCE</scope>
    <source>
        <tissue evidence="2">Shoot tissue taken approximately 20 cm above the soil surface</tissue>
    </source>
</reference>
<proteinExistence type="predicted"/>
<feature type="compositionally biased region" description="Low complexity" evidence="1">
    <location>
        <begin position="76"/>
        <end position="90"/>
    </location>
</feature>
<feature type="region of interest" description="Disordered" evidence="1">
    <location>
        <begin position="1"/>
        <end position="97"/>
    </location>
</feature>
<name>A0A0A9DK52_ARUDO</name>
<evidence type="ECO:0000313" key="2">
    <source>
        <dbReference type="EMBL" id="JAD88171.1"/>
    </source>
</evidence>